<dbReference type="InterPro" id="IPR006659">
    <property type="entry name" value="Arsenate_reductase"/>
</dbReference>
<gene>
    <name evidence="4" type="primary">arsC</name>
    <name evidence="4" type="ORF">DNU06_13740</name>
</gene>
<sequence>MLKIYHNNRCSKSRETLAIIEEQVKEFEVFPYLEEAVPAQELRFILEKLGIAPLALIRKGEQIFKDNFKGKTLSDEEWIQVMLANPKLIERPIVINGDKVVIGRPPSKVLEII</sequence>
<organism evidence="4 5">
    <name type="scientific">Putridiphycobacter roseus</name>
    <dbReference type="NCBI Taxonomy" id="2219161"/>
    <lineage>
        <taxon>Bacteria</taxon>
        <taxon>Pseudomonadati</taxon>
        <taxon>Bacteroidota</taxon>
        <taxon>Flavobacteriia</taxon>
        <taxon>Flavobacteriales</taxon>
        <taxon>Crocinitomicaceae</taxon>
        <taxon>Putridiphycobacter</taxon>
    </lineage>
</organism>
<evidence type="ECO:0000256" key="1">
    <source>
        <dbReference type="ARBA" id="ARBA00007198"/>
    </source>
</evidence>
<accession>A0A2W1MYR6</accession>
<comment type="caution">
    <text evidence="4">The sequence shown here is derived from an EMBL/GenBank/DDBJ whole genome shotgun (WGS) entry which is preliminary data.</text>
</comment>
<protein>
    <submittedName>
        <fullName evidence="4">Arsenate reductase (Glutaredoxin)</fullName>
    </submittedName>
</protein>
<evidence type="ECO:0000256" key="3">
    <source>
        <dbReference type="PROSITE-ProRule" id="PRU01282"/>
    </source>
</evidence>
<dbReference type="GO" id="GO:0008794">
    <property type="term" value="F:arsenate reductase (glutaredoxin) activity"/>
    <property type="evidence" value="ECO:0007669"/>
    <property type="project" value="InterPro"/>
</dbReference>
<dbReference type="InterPro" id="IPR036249">
    <property type="entry name" value="Thioredoxin-like_sf"/>
</dbReference>
<dbReference type="Gene3D" id="3.40.30.10">
    <property type="entry name" value="Glutaredoxin"/>
    <property type="match status" value="1"/>
</dbReference>
<dbReference type="PANTHER" id="PTHR30041">
    <property type="entry name" value="ARSENATE REDUCTASE"/>
    <property type="match status" value="1"/>
</dbReference>
<dbReference type="RefSeq" id="WP_111064068.1">
    <property type="nucleotide sequence ID" value="NZ_JBHUCU010000006.1"/>
</dbReference>
<dbReference type="InterPro" id="IPR006660">
    <property type="entry name" value="Arsenate_reductase-like"/>
</dbReference>
<dbReference type="PANTHER" id="PTHR30041:SF4">
    <property type="entry name" value="ARSENATE REDUCTASE"/>
    <property type="match status" value="1"/>
</dbReference>
<dbReference type="SUPFAM" id="SSF52833">
    <property type="entry name" value="Thioredoxin-like"/>
    <property type="match status" value="1"/>
</dbReference>
<dbReference type="Pfam" id="PF03960">
    <property type="entry name" value="ArsC"/>
    <property type="match status" value="1"/>
</dbReference>
<reference evidence="4 5" key="1">
    <citation type="submission" date="2018-06" db="EMBL/GenBank/DDBJ databases">
        <title>The draft genome sequence of Crocinitomix sp. SM1701.</title>
        <authorList>
            <person name="Zhang X."/>
        </authorList>
    </citation>
    <scope>NUCLEOTIDE SEQUENCE [LARGE SCALE GENOMIC DNA]</scope>
    <source>
        <strain evidence="4 5">SM1701</strain>
    </source>
</reference>
<dbReference type="CDD" id="cd03034">
    <property type="entry name" value="ArsC_ArsC"/>
    <property type="match status" value="1"/>
</dbReference>
<proteinExistence type="inferred from homology"/>
<keyword evidence="2" id="KW-0560">Oxidoreductase</keyword>
<dbReference type="PROSITE" id="PS51353">
    <property type="entry name" value="ARSC"/>
    <property type="match status" value="1"/>
</dbReference>
<evidence type="ECO:0000313" key="4">
    <source>
        <dbReference type="EMBL" id="PZE16370.1"/>
    </source>
</evidence>
<dbReference type="EMBL" id="QKSB01000009">
    <property type="protein sequence ID" value="PZE16370.1"/>
    <property type="molecule type" value="Genomic_DNA"/>
</dbReference>
<dbReference type="OrthoDB" id="9808142at2"/>
<evidence type="ECO:0000313" key="5">
    <source>
        <dbReference type="Proteomes" id="UP000249248"/>
    </source>
</evidence>
<dbReference type="NCBIfam" id="TIGR00014">
    <property type="entry name" value="arsC"/>
    <property type="match status" value="1"/>
</dbReference>
<keyword evidence="5" id="KW-1185">Reference proteome</keyword>
<dbReference type="Proteomes" id="UP000249248">
    <property type="component" value="Unassembled WGS sequence"/>
</dbReference>
<name>A0A2W1MYR6_9FLAO</name>
<comment type="similarity">
    <text evidence="1 3">Belongs to the ArsC family.</text>
</comment>
<dbReference type="AlphaFoldDB" id="A0A2W1MYR6"/>
<evidence type="ECO:0000256" key="2">
    <source>
        <dbReference type="ARBA" id="ARBA00023002"/>
    </source>
</evidence>